<sequence length="76" mass="8468">MASSSFTSSGWRPHCCRDKITVDAEKKCIDLVDVTAEELTEHMKEWVAPPLKATRGTMYKFIKNVKSASEGCATDE</sequence>
<dbReference type="AlphaFoldDB" id="A0A833STI2"/>
<reference evidence="1" key="1">
    <citation type="submission" date="2020-04" db="EMBL/GenBank/DDBJ databases">
        <title>Hybrid Assembly of Korean Phytophthora infestans isolates.</title>
        <authorList>
            <person name="Prokchorchik M."/>
            <person name="Lee Y."/>
            <person name="Seo J."/>
            <person name="Cho J.-H."/>
            <person name="Park Y.-E."/>
            <person name="Jang D.-C."/>
            <person name="Im J.-S."/>
            <person name="Choi J.-G."/>
            <person name="Park H.-J."/>
            <person name="Lee G.-B."/>
            <person name="Lee Y.-G."/>
            <person name="Hong S.-Y."/>
            <person name="Cho K."/>
            <person name="Sohn K.H."/>
        </authorList>
    </citation>
    <scope>NUCLEOTIDE SEQUENCE</scope>
    <source>
        <strain evidence="1">KR_1_A1</strain>
        <strain evidence="2">KR_2_A2</strain>
    </source>
</reference>
<keyword evidence="3" id="KW-1185">Reference proteome</keyword>
<evidence type="ECO:0000313" key="3">
    <source>
        <dbReference type="Proteomes" id="UP000602510"/>
    </source>
</evidence>
<dbReference type="EMBL" id="WSZM01000140">
    <property type="protein sequence ID" value="KAF4040502.1"/>
    <property type="molecule type" value="Genomic_DNA"/>
</dbReference>
<organism evidence="1 3">
    <name type="scientific">Phytophthora infestans</name>
    <name type="common">Potato late blight agent</name>
    <name type="synonym">Botrytis infestans</name>
    <dbReference type="NCBI Taxonomy" id="4787"/>
    <lineage>
        <taxon>Eukaryota</taxon>
        <taxon>Sar</taxon>
        <taxon>Stramenopiles</taxon>
        <taxon>Oomycota</taxon>
        <taxon>Peronosporomycetes</taxon>
        <taxon>Peronosporales</taxon>
        <taxon>Peronosporaceae</taxon>
        <taxon>Phytophthora</taxon>
    </lineage>
</organism>
<dbReference type="SUPFAM" id="SSF52016">
    <property type="entry name" value="LeuD/IlvD-like"/>
    <property type="match status" value="1"/>
</dbReference>
<evidence type="ECO:0000313" key="2">
    <source>
        <dbReference type="EMBL" id="KAF4149192.1"/>
    </source>
</evidence>
<name>A0A833STI2_PHYIN</name>
<comment type="caution">
    <text evidence="1">The sequence shown here is derived from an EMBL/GenBank/DDBJ whole genome shotgun (WGS) entry which is preliminary data.</text>
</comment>
<dbReference type="EMBL" id="JAACNO010000183">
    <property type="protein sequence ID" value="KAF4149192.1"/>
    <property type="molecule type" value="Genomic_DNA"/>
</dbReference>
<gene>
    <name evidence="1" type="ORF">GN244_ATG07366</name>
    <name evidence="2" type="ORF">GN958_ATG01503</name>
</gene>
<accession>A0A833STI2</accession>
<dbReference type="Proteomes" id="UP000602510">
    <property type="component" value="Unassembled WGS sequence"/>
</dbReference>
<dbReference type="Proteomes" id="UP000704712">
    <property type="component" value="Unassembled WGS sequence"/>
</dbReference>
<proteinExistence type="predicted"/>
<protein>
    <submittedName>
        <fullName evidence="1">Dehydratase family</fullName>
    </submittedName>
</protein>
<evidence type="ECO:0000313" key="1">
    <source>
        <dbReference type="EMBL" id="KAF4040502.1"/>
    </source>
</evidence>